<feature type="domain" description="Toprim" evidence="2">
    <location>
        <begin position="254"/>
        <end position="334"/>
    </location>
</feature>
<dbReference type="Pfam" id="PF05272">
    <property type="entry name" value="VapE-like_dom"/>
    <property type="match status" value="1"/>
</dbReference>
<proteinExistence type="predicted"/>
<dbReference type="Proteomes" id="UP000032439">
    <property type="component" value="Unassembled WGS sequence"/>
</dbReference>
<organism evidence="3 4">
    <name type="scientific">Stutzerimonas stutzeri</name>
    <name type="common">Pseudomonas stutzeri</name>
    <dbReference type="NCBI Taxonomy" id="316"/>
    <lineage>
        <taxon>Bacteria</taxon>
        <taxon>Pseudomonadati</taxon>
        <taxon>Pseudomonadota</taxon>
        <taxon>Gammaproteobacteria</taxon>
        <taxon>Pseudomonadales</taxon>
        <taxon>Pseudomonadaceae</taxon>
        <taxon>Stutzerimonas</taxon>
    </lineage>
</organism>
<evidence type="ECO:0000259" key="2">
    <source>
        <dbReference type="Pfam" id="PF13362"/>
    </source>
</evidence>
<dbReference type="InterPro" id="IPR006171">
    <property type="entry name" value="TOPRIM_dom"/>
</dbReference>
<dbReference type="Pfam" id="PF13362">
    <property type="entry name" value="Toprim_3"/>
    <property type="match status" value="1"/>
</dbReference>
<dbReference type="PATRIC" id="fig|316.110.peg.3951"/>
<gene>
    <name evidence="3" type="ORF">LO50_07290</name>
</gene>
<dbReference type="InterPro" id="IPR007936">
    <property type="entry name" value="VapE-like_dom"/>
</dbReference>
<dbReference type="AlphaFoldDB" id="A0A0D7EBT5"/>
<dbReference type="PANTHER" id="PTHR34985">
    <property type="entry name" value="SLR0554 PROTEIN"/>
    <property type="match status" value="1"/>
</dbReference>
<evidence type="ECO:0000313" key="3">
    <source>
        <dbReference type="EMBL" id="KIZ37037.1"/>
    </source>
</evidence>
<reference evidence="3 4" key="1">
    <citation type="submission" date="2014-11" db="EMBL/GenBank/DDBJ databases">
        <title>Genomics and ecophysiology of heterotrophic nitrogen fixing bacteria isolated from estuarine surface water.</title>
        <authorList>
            <person name="Bentzon-Tilia M."/>
            <person name="Severin I."/>
            <person name="Hansen L.H."/>
            <person name="Riemann L."/>
        </authorList>
    </citation>
    <scope>NUCLEOTIDE SEQUENCE [LARGE SCALE GENOMIC DNA]</scope>
    <source>
        <strain evidence="3 4">BAL361</strain>
    </source>
</reference>
<accession>A0A0D7EBT5</accession>
<dbReference type="RefSeq" id="WP_044314590.1">
    <property type="nucleotide sequence ID" value="NZ_JXXD01000052.1"/>
</dbReference>
<evidence type="ECO:0000259" key="1">
    <source>
        <dbReference type="Pfam" id="PF05272"/>
    </source>
</evidence>
<dbReference type="EMBL" id="JXXD01000052">
    <property type="protein sequence ID" value="KIZ37037.1"/>
    <property type="molecule type" value="Genomic_DNA"/>
</dbReference>
<feature type="domain" description="Virulence-associated protein E-like" evidence="1">
    <location>
        <begin position="470"/>
        <end position="689"/>
    </location>
</feature>
<evidence type="ECO:0000313" key="4">
    <source>
        <dbReference type="Proteomes" id="UP000032439"/>
    </source>
</evidence>
<dbReference type="PANTHER" id="PTHR34985:SF1">
    <property type="entry name" value="SLR0554 PROTEIN"/>
    <property type="match status" value="1"/>
</dbReference>
<name>A0A0D7EBT5_STUST</name>
<comment type="caution">
    <text evidence="3">The sequence shown here is derived from an EMBL/GenBank/DDBJ whole genome shotgun (WGS) entry which is preliminary data.</text>
</comment>
<sequence length="767" mass="84949">MTPSKFALWVANRFPSPADALAEYFDDAVMAAASVGAQLEYLPILDNTWHYLPNLKGSDQQKHSYRGEYVTDADGTTWPAVTFTGLGKDSVFWKARDLAYQQWQADRAETPHSPDRTAEYQARAAELRAASEAGKILAEAQRKAGHEAAAEAVATAWADAEPCSEHPYLTSKRVQAHGLRKARADMRAHLWNNEKREWQNVFAVRKGDLLVPMVDSAGKLWNVQRIDADGRKRFVMGGRKKGTFHRIEGTAQAWIAEGYATAATVHAATGASVVVAFDAGNLAEVARQLPDQVSAVAADNDANGAGRKGAEATGLPCAMPPTVGDDWNDYAARRSVDEVGQLLSTALAPVPASHNAPSLFDQVSDVHQLPPVPLMTWPHTSSNGQPLNTIPNLEHLLANYGFTVRYDVIRKDLVIRYPGQCGTVDNQRSKAVDTVLSLAALNRLPKSDTPSFLLSIGDDNAFNPVMDFIQSKPWDGQSRFAELLDTIQTRPGYDRDLLAILLRRWLVSAVAAAAKPFGFWSKGVLVFQGDQSIGKTAWIRALVPDELRDLVKIDATINPDNKDSIISAVSHWLVELGELDGTLRKADIARLKGFISQDVDQFRRPYGRTEEKFQRRTVFFASVNPEQFLADDTGNVRWWTVPVVSVNYQHGIDMQQLWAEVFSWYQAGERWWLDRGEEAQLEGVNAEHQQTDPVQELIQSRYGSAPADAIRRPMTATDILLEIGFDRPTQRQKNDAGQALRQLFGTPRRTKSGLFFDVPVLVAGRPC</sequence>
<protein>
    <submittedName>
        <fullName evidence="3">Uncharacterized protein</fullName>
    </submittedName>
</protein>